<feature type="transmembrane region" description="Helical" evidence="10">
    <location>
        <begin position="113"/>
        <end position="136"/>
    </location>
</feature>
<gene>
    <name evidence="10 11" type="primary">plsY</name>
    <name evidence="11" type="ORF">PUP29_01450</name>
</gene>
<dbReference type="Pfam" id="PF02660">
    <property type="entry name" value="G3P_acyltransf"/>
    <property type="match status" value="1"/>
</dbReference>
<keyword evidence="6 10" id="KW-0443">Lipid metabolism</keyword>
<evidence type="ECO:0000256" key="4">
    <source>
        <dbReference type="ARBA" id="ARBA00022692"/>
    </source>
</evidence>
<evidence type="ECO:0000256" key="1">
    <source>
        <dbReference type="ARBA" id="ARBA00022475"/>
    </source>
</evidence>
<comment type="catalytic activity">
    <reaction evidence="10">
        <text>an acyl phosphate + sn-glycerol 3-phosphate = a 1-acyl-sn-glycero-3-phosphate + phosphate</text>
        <dbReference type="Rhea" id="RHEA:34075"/>
        <dbReference type="ChEBI" id="CHEBI:43474"/>
        <dbReference type="ChEBI" id="CHEBI:57597"/>
        <dbReference type="ChEBI" id="CHEBI:57970"/>
        <dbReference type="ChEBI" id="CHEBI:59918"/>
        <dbReference type="EC" id="2.3.1.275"/>
    </reaction>
</comment>
<organism evidence="11">
    <name type="scientific">Christensenella massiliensis</name>
    <dbReference type="NCBI Taxonomy" id="1805714"/>
    <lineage>
        <taxon>Bacteria</taxon>
        <taxon>Bacillati</taxon>
        <taxon>Bacillota</taxon>
        <taxon>Clostridia</taxon>
        <taxon>Christensenellales</taxon>
        <taxon>Christensenellaceae</taxon>
        <taxon>Christensenella</taxon>
    </lineage>
</organism>
<keyword evidence="1 10" id="KW-1003">Cell membrane</keyword>
<dbReference type="EC" id="2.3.1.275" evidence="10"/>
<dbReference type="EMBL" id="CP117826">
    <property type="protein sequence ID" value="XCC62620.1"/>
    <property type="molecule type" value="Genomic_DNA"/>
</dbReference>
<evidence type="ECO:0000256" key="8">
    <source>
        <dbReference type="ARBA" id="ARBA00023209"/>
    </source>
</evidence>
<accession>A0AAU8A9W6</accession>
<dbReference type="HAMAP" id="MF_01043">
    <property type="entry name" value="PlsY"/>
    <property type="match status" value="1"/>
</dbReference>
<evidence type="ECO:0000313" key="11">
    <source>
        <dbReference type="EMBL" id="XCC62620.1"/>
    </source>
</evidence>
<dbReference type="InterPro" id="IPR003811">
    <property type="entry name" value="G3P_acylTferase_PlsY"/>
</dbReference>
<dbReference type="AlphaFoldDB" id="A0AAU8A9W6"/>
<reference evidence="11" key="1">
    <citation type="submission" date="2023-02" db="EMBL/GenBank/DDBJ databases">
        <title>Gut commensal Christensenella minuta modulates host metabolism via a new class of secondary bile acids.</title>
        <authorList>
            <person name="Liu C."/>
        </authorList>
    </citation>
    <scope>NUCLEOTIDE SEQUENCE</scope>
    <source>
        <strain evidence="11">CA70</strain>
    </source>
</reference>
<keyword evidence="8 10" id="KW-0594">Phospholipid biosynthesis</keyword>
<comment type="function">
    <text evidence="10">Catalyzes the transfer of an acyl group from acyl-phosphate (acyl-PO(4)) to glycerol-3-phosphate (G3P) to form lysophosphatidic acid (LPA). This enzyme utilizes acyl-phosphate as fatty acyl donor, but not acyl-CoA or acyl-ACP.</text>
</comment>
<evidence type="ECO:0000256" key="7">
    <source>
        <dbReference type="ARBA" id="ARBA00023136"/>
    </source>
</evidence>
<name>A0AAU8A9W6_9FIRM</name>
<evidence type="ECO:0000256" key="2">
    <source>
        <dbReference type="ARBA" id="ARBA00022516"/>
    </source>
</evidence>
<feature type="transmembrane region" description="Helical" evidence="10">
    <location>
        <begin position="69"/>
        <end position="93"/>
    </location>
</feature>
<comment type="subunit">
    <text evidence="10">Probably interacts with PlsX.</text>
</comment>
<feature type="transmembrane region" description="Helical" evidence="10">
    <location>
        <begin position="6"/>
        <end position="26"/>
    </location>
</feature>
<feature type="transmembrane region" description="Helical" evidence="10">
    <location>
        <begin position="143"/>
        <end position="162"/>
    </location>
</feature>
<comment type="similarity">
    <text evidence="10">Belongs to the PlsY family.</text>
</comment>
<dbReference type="GO" id="GO:0043772">
    <property type="term" value="F:acyl-phosphate glycerol-3-phosphate acyltransferase activity"/>
    <property type="evidence" value="ECO:0007669"/>
    <property type="project" value="UniProtKB-UniRule"/>
</dbReference>
<dbReference type="GO" id="GO:0005886">
    <property type="term" value="C:plasma membrane"/>
    <property type="evidence" value="ECO:0007669"/>
    <property type="project" value="UniProtKB-SubCell"/>
</dbReference>
<keyword evidence="4 10" id="KW-0812">Transmembrane</keyword>
<comment type="subcellular location">
    <subcellularLocation>
        <location evidence="10">Cell membrane</location>
        <topology evidence="10">Multi-pass membrane protein</topology>
    </subcellularLocation>
</comment>
<evidence type="ECO:0000256" key="6">
    <source>
        <dbReference type="ARBA" id="ARBA00023098"/>
    </source>
</evidence>
<sequence length="201" mass="21313">MNGILILILCAAIAYLLGSISFSYIFTKKIRHEDIREKGSGNAGTTNVLRSYGWGMGLAVFAGDVLKGLFAALIGLHFGGEIGMCVAGVFAIIGHNYSCFLNFKGGKGIAATIGVLLIIQTVPTLIIFTIAIIIVISTKIMSIGSIIGLILSAAAAFIVAPGDPYQDIALLIIAALGIWSHRENIERLIHGNERKLSLSKK</sequence>
<dbReference type="NCBIfam" id="TIGR00023">
    <property type="entry name" value="glycerol-3-phosphate 1-O-acyltransferase PlsY"/>
    <property type="match status" value="1"/>
</dbReference>
<evidence type="ECO:0000256" key="10">
    <source>
        <dbReference type="HAMAP-Rule" id="MF_01043"/>
    </source>
</evidence>
<keyword evidence="7 10" id="KW-0472">Membrane</keyword>
<keyword evidence="11" id="KW-0012">Acyltransferase</keyword>
<keyword evidence="2 10" id="KW-0444">Lipid biosynthesis</keyword>
<evidence type="ECO:0000256" key="9">
    <source>
        <dbReference type="ARBA" id="ARBA00023264"/>
    </source>
</evidence>
<keyword evidence="3 10" id="KW-0808">Transferase</keyword>
<dbReference type="PANTHER" id="PTHR30309">
    <property type="entry name" value="INNER MEMBRANE PROTEIN YGIH"/>
    <property type="match status" value="1"/>
</dbReference>
<keyword evidence="5 10" id="KW-1133">Transmembrane helix</keyword>
<evidence type="ECO:0000256" key="5">
    <source>
        <dbReference type="ARBA" id="ARBA00022989"/>
    </source>
</evidence>
<dbReference type="GO" id="GO:0008654">
    <property type="term" value="P:phospholipid biosynthetic process"/>
    <property type="evidence" value="ECO:0007669"/>
    <property type="project" value="UniProtKB-UniRule"/>
</dbReference>
<evidence type="ECO:0000256" key="3">
    <source>
        <dbReference type="ARBA" id="ARBA00022679"/>
    </source>
</evidence>
<dbReference type="PANTHER" id="PTHR30309:SF0">
    <property type="entry name" value="GLYCEROL-3-PHOSPHATE ACYLTRANSFERASE-RELATED"/>
    <property type="match status" value="1"/>
</dbReference>
<dbReference type="RefSeq" id="WP_079547583.1">
    <property type="nucleotide sequence ID" value="NZ_CP117826.1"/>
</dbReference>
<dbReference type="SMART" id="SM01207">
    <property type="entry name" value="G3P_acyltransf"/>
    <property type="match status" value="1"/>
</dbReference>
<keyword evidence="9 10" id="KW-1208">Phospholipid metabolism</keyword>
<protein>
    <recommendedName>
        <fullName evidence="10">Glycerol-3-phosphate acyltransferase</fullName>
    </recommendedName>
    <alternativeName>
        <fullName evidence="10">Acyl-PO4 G3P acyltransferase</fullName>
    </alternativeName>
    <alternativeName>
        <fullName evidence="10">Acyl-phosphate--glycerol-3-phosphate acyltransferase</fullName>
    </alternativeName>
    <alternativeName>
        <fullName evidence="10">G3P acyltransferase</fullName>
        <shortName evidence="10">GPAT</shortName>
        <ecNumber evidence="10">2.3.1.275</ecNumber>
    </alternativeName>
    <alternativeName>
        <fullName evidence="10">Lysophosphatidic acid synthase</fullName>
        <shortName evidence="10">LPA synthase</shortName>
    </alternativeName>
</protein>
<comment type="pathway">
    <text evidence="10">Lipid metabolism; phospholipid metabolism.</text>
</comment>
<proteinExistence type="inferred from homology"/>